<dbReference type="GO" id="GO:0004674">
    <property type="term" value="F:protein serine/threonine kinase activity"/>
    <property type="evidence" value="ECO:0007669"/>
    <property type="project" value="TreeGrafter"/>
</dbReference>
<evidence type="ECO:0000256" key="7">
    <source>
        <dbReference type="ARBA" id="ARBA00022777"/>
    </source>
</evidence>
<dbReference type="InterPro" id="IPR011990">
    <property type="entry name" value="TPR-like_helical_dom_sf"/>
</dbReference>
<protein>
    <recommendedName>
        <fullName evidence="10">Protein kinase domain-containing protein</fullName>
    </recommendedName>
</protein>
<comment type="subcellular location">
    <subcellularLocation>
        <location evidence="1">Cytoplasm</location>
        <location evidence="1">Cytoskeleton</location>
        <location evidence="1">Microtubule organizing center</location>
        <location evidence="1">Centrosome</location>
    </subcellularLocation>
    <subcellularLocation>
        <location evidence="2">Cytoplasm</location>
        <location evidence="2">Cytoskeleton</location>
        <location evidence="2">Spindle pole</location>
    </subcellularLocation>
</comment>
<dbReference type="Pfam" id="PF07714">
    <property type="entry name" value="PK_Tyr_Ser-Thr"/>
    <property type="match status" value="1"/>
</dbReference>
<keyword evidence="9" id="KW-0963">Cytoplasm</keyword>
<dbReference type="InterPro" id="IPR027417">
    <property type="entry name" value="P-loop_NTPase"/>
</dbReference>
<evidence type="ECO:0000256" key="3">
    <source>
        <dbReference type="ARBA" id="ARBA00008171"/>
    </source>
</evidence>
<dbReference type="PANTHER" id="PTHR43289">
    <property type="entry name" value="MITOGEN-ACTIVATED PROTEIN KINASE KINASE KINASE 20-RELATED"/>
    <property type="match status" value="1"/>
</dbReference>
<keyword evidence="6" id="KW-0547">Nucleotide-binding</keyword>
<evidence type="ECO:0000256" key="2">
    <source>
        <dbReference type="ARBA" id="ARBA00004647"/>
    </source>
</evidence>
<evidence type="ECO:0000256" key="6">
    <source>
        <dbReference type="ARBA" id="ARBA00022741"/>
    </source>
</evidence>
<reference evidence="11 12" key="1">
    <citation type="submission" date="2018-06" db="EMBL/GenBank/DDBJ databases">
        <title>Lujinxingia sediminis gen. nov. sp. nov., a new facultative anaerobic member of the class Deltaproteobacteria, and proposal of Lujinxingaceae fam. nov.</title>
        <authorList>
            <person name="Guo L.-Y."/>
            <person name="Li C.-M."/>
            <person name="Wang S."/>
            <person name="Du Z.-J."/>
        </authorList>
    </citation>
    <scope>NUCLEOTIDE SEQUENCE [LARGE SCALE GENOMIC DNA]</scope>
    <source>
        <strain evidence="11 12">FA350</strain>
    </source>
</reference>
<dbReference type="InterPro" id="IPR017441">
    <property type="entry name" value="Protein_kinase_ATP_BS"/>
</dbReference>
<evidence type="ECO:0000256" key="1">
    <source>
        <dbReference type="ARBA" id="ARBA00004300"/>
    </source>
</evidence>
<evidence type="ECO:0000313" key="11">
    <source>
        <dbReference type="EMBL" id="AWV88949.1"/>
    </source>
</evidence>
<dbReference type="EMBL" id="CP030032">
    <property type="protein sequence ID" value="AWV88949.1"/>
    <property type="molecule type" value="Genomic_DNA"/>
</dbReference>
<proteinExistence type="inferred from homology"/>
<accession>A0A2Z4FJ29</accession>
<gene>
    <name evidence="11" type="ORF">DN745_06175</name>
</gene>
<dbReference type="SUPFAM" id="SSF48452">
    <property type="entry name" value="TPR-like"/>
    <property type="match status" value="1"/>
</dbReference>
<organism evidence="11 12">
    <name type="scientific">Bradymonas sediminis</name>
    <dbReference type="NCBI Taxonomy" id="1548548"/>
    <lineage>
        <taxon>Bacteria</taxon>
        <taxon>Deltaproteobacteria</taxon>
        <taxon>Bradymonadales</taxon>
        <taxon>Bradymonadaceae</taxon>
        <taxon>Bradymonas</taxon>
    </lineage>
</organism>
<comment type="similarity">
    <text evidence="3">Belongs to the protein kinase superfamily. TKL Ser/Thr protein kinase family. ROCO subfamily.</text>
</comment>
<dbReference type="CDD" id="cd14014">
    <property type="entry name" value="STKc_PknB_like"/>
    <property type="match status" value="1"/>
</dbReference>
<dbReference type="SMART" id="SM00220">
    <property type="entry name" value="S_TKc"/>
    <property type="match status" value="1"/>
</dbReference>
<evidence type="ECO:0000256" key="4">
    <source>
        <dbReference type="ARBA" id="ARBA00010886"/>
    </source>
</evidence>
<dbReference type="InterPro" id="IPR041664">
    <property type="entry name" value="AAA_16"/>
</dbReference>
<evidence type="ECO:0000313" key="12">
    <source>
        <dbReference type="Proteomes" id="UP000249799"/>
    </source>
</evidence>
<dbReference type="Pfam" id="PF13191">
    <property type="entry name" value="AAA_16"/>
    <property type="match status" value="1"/>
</dbReference>
<dbReference type="PROSITE" id="PS50011">
    <property type="entry name" value="PROTEIN_KINASE_DOM"/>
    <property type="match status" value="1"/>
</dbReference>
<keyword evidence="7" id="KW-0418">Kinase</keyword>
<dbReference type="Gene3D" id="3.40.50.300">
    <property type="entry name" value="P-loop containing nucleotide triphosphate hydrolases"/>
    <property type="match status" value="1"/>
</dbReference>
<dbReference type="InterPro" id="IPR000719">
    <property type="entry name" value="Prot_kinase_dom"/>
</dbReference>
<dbReference type="SUPFAM" id="SSF56112">
    <property type="entry name" value="Protein kinase-like (PK-like)"/>
    <property type="match status" value="1"/>
</dbReference>
<dbReference type="Gene3D" id="1.10.510.10">
    <property type="entry name" value="Transferase(Phosphotransferase) domain 1"/>
    <property type="match status" value="2"/>
</dbReference>
<dbReference type="KEGG" id="bsed:DN745_06175"/>
<dbReference type="SUPFAM" id="SSF52540">
    <property type="entry name" value="P-loop containing nucleoside triphosphate hydrolases"/>
    <property type="match status" value="1"/>
</dbReference>
<dbReference type="GO" id="GO:0000922">
    <property type="term" value="C:spindle pole"/>
    <property type="evidence" value="ECO:0007669"/>
    <property type="project" value="UniProtKB-SubCell"/>
</dbReference>
<evidence type="ECO:0000256" key="8">
    <source>
        <dbReference type="ARBA" id="ARBA00022840"/>
    </source>
</evidence>
<dbReference type="InterPro" id="IPR019734">
    <property type="entry name" value="TPR_rpt"/>
</dbReference>
<dbReference type="PROSITE" id="PS00107">
    <property type="entry name" value="PROTEIN_KINASE_ATP"/>
    <property type="match status" value="1"/>
</dbReference>
<dbReference type="GO" id="GO:0005813">
    <property type="term" value="C:centrosome"/>
    <property type="evidence" value="ECO:0007669"/>
    <property type="project" value="UniProtKB-SubCell"/>
</dbReference>
<keyword evidence="8" id="KW-0067">ATP-binding</keyword>
<dbReference type="GO" id="GO:0005524">
    <property type="term" value="F:ATP binding"/>
    <property type="evidence" value="ECO:0007669"/>
    <property type="project" value="UniProtKB-UniRule"/>
</dbReference>
<evidence type="ECO:0000256" key="9">
    <source>
        <dbReference type="ARBA" id="ARBA00023212"/>
    </source>
</evidence>
<comment type="similarity">
    <text evidence="4">Belongs to the protein kinase superfamily. NEK Ser/Thr protein kinase family. NIMA subfamily.</text>
</comment>
<sequence>MLHARVQSPFKRSLHCGSTEITMSMAITFKSASSPLDSKRFEIRSTLGQGGFGVVYRAFDRDLGAQVALKTLHHTNARSLYRFKREFRSLADIAHPNLATLYELIQEDSLWYFTMELVDGVDFLSWIRRTPNLGSRLLTPDTGLRDSDPTTEGSVESLRLQSECKPALASKSLDITLEGDSASLIAQSASFPDIDATTDARLSGAFTRDAGEFSADMPRLLEALRQLTWGVRALHDYGKMHRDIKPSNVLVDRQGRVVLLDFGMVADMGPAESPLQALERQSDPTKATFAGTPRYMAPEQAMGEGLDAATDWYSVGVMLYEALSGGVAPIEGRTHLQTLLRKQSVIPESIFDLAPATPPALGELCMELLSIDPSGRPGAAQILATLERLQQSVAAAESAHSDMGEDVSTWAGVSVSLPKLDAPAIAKSSRAVHFVGRAKHLQKLRRTYRDCTYANRLAVVNIQGASGMGKTTLARRFVDSFHQHMGEAEAVSSLTDDMTPVVLQGRCYANESMPFKAVDSLMDELSTYLHQFCADELADWVGEDVGALTHLFPVLERAPGLRELVELENAKSGTIDPSRVDAQLLREQAFRGLRGLLDGLARKHSLILYIDDVQWGDEDSAMLLKELLGPPNPPPIFLMSTWRSEDVESSPFLAAFLPVLDTLGDDILRLDMHLGELSDEESLELVERVFSGAPPQSQARTSSRTDAERARSIAREARGNPFFIDELARYSMAHDSGPDSGISTLGDMIYRRVAKLPAPARRLLEVLSVAGQPVDRRVVRSVAKLGEDEQSALALLRSEHLVRGKSTRDYEWLEPYHARVGETLLARLDDGARVGYHGQLAVELEQRGHFDPEAVAMHFLEAGNSEKGGHYSLLSARRAQDALAFDHAAQLYLQALDARPWPDKRAEILGELGRIYGYLGRGELAAEAFSEAAELSAPDEARELTIRAAEQLLRVGKYDRGMAVVEGVLRRVGIKPPASKAAMVSSILWLRLRLRRRSLEVEPRPRDAMAPEDYARVEVLWTAAKMLALIDPMLGGYYHYHAIHDVLDTGSADHLTLILCQQAAQEAAASADLDFAAELLERAKGYVAYSSEPEYVACYITFMLGFCDFAAGKFRSGRDRFRQAGKALRDNCHGVTWEVGYFKFFEFLPGLWLGDFGTFAREIPRLIEHATDRGDSYHRVALRSWQYPGHLANDAPDIAREELAKALAEWTRESYHIQHFWYLQGSVDTSLYAGEPAEARALLQKHQGPLKRSMLLRNEIIKVSVLNLWARTALAGLQIAEAPADQRGLAREARKYIKKLRNPKAHAWTHPLADLLDAELAAYNGDVTSALDGFERAEAGLLREDLQLYARAARRRRGQLIGGEQGAALVASADAWMREHGITNPPAMTRMLVGGAPRA</sequence>
<keyword evidence="9" id="KW-0206">Cytoskeleton</keyword>
<evidence type="ECO:0000259" key="10">
    <source>
        <dbReference type="PROSITE" id="PS50011"/>
    </source>
</evidence>
<feature type="domain" description="Protein kinase" evidence="10">
    <location>
        <begin position="41"/>
        <end position="389"/>
    </location>
</feature>
<keyword evidence="5" id="KW-0808">Transferase</keyword>
<keyword evidence="12" id="KW-1185">Reference proteome</keyword>
<dbReference type="Proteomes" id="UP000249799">
    <property type="component" value="Chromosome"/>
</dbReference>
<dbReference type="InterPro" id="IPR011009">
    <property type="entry name" value="Kinase-like_dom_sf"/>
</dbReference>
<dbReference type="OrthoDB" id="5476445at2"/>
<dbReference type="Gene3D" id="1.25.40.10">
    <property type="entry name" value="Tetratricopeptide repeat domain"/>
    <property type="match status" value="1"/>
</dbReference>
<dbReference type="PROSITE" id="PS50005">
    <property type="entry name" value="TPR"/>
    <property type="match status" value="1"/>
</dbReference>
<name>A0A2Z4FJ29_9DELT</name>
<evidence type="ECO:0000256" key="5">
    <source>
        <dbReference type="ARBA" id="ARBA00022679"/>
    </source>
</evidence>
<dbReference type="PANTHER" id="PTHR43289:SF6">
    <property type="entry name" value="SERINE_THREONINE-PROTEIN KINASE NEKL-3"/>
    <property type="match status" value="1"/>
</dbReference>
<dbReference type="InterPro" id="IPR001245">
    <property type="entry name" value="Ser-Thr/Tyr_kinase_cat_dom"/>
</dbReference>